<proteinExistence type="predicted"/>
<evidence type="ECO:0000313" key="2">
    <source>
        <dbReference type="Proteomes" id="UP000032668"/>
    </source>
</evidence>
<sequence>MDWLSLKKTMPQDRDFSERTRDLVALGAVLDGTQYDHIAYAFSEETNGSNEYVPLDQRRPSIKTNLCRIVVDDAVSLLFSEGHFPSVQAKDQNTADALNRIIKARQLNSVMIEAATLGSVGSVAILMRVLKRKLFFSVLPTAYLMPEWLADDPGTLKSVRERYKVAPADLIERGYDVDPKGGLHWFQRVWDDNAETWFQPWPVRGTPKDFEPKVDEKRTVTHALGFCPFVWIKNLPGGEGVDGACTFKPAIDTVIEGDYQMSQAGRGLKYSSDPTLVLKDMAAGTGAAPQRTGGAARMLSIQPESDAKLLEINGTAAQAVLEHFKALRVLVLEIIHGNRTDADRLSAASSGRAMELMNQSLVWLADRMKITYAEGGLLALLRMICRASAAVKDGLIICADGDDASTAEVVENLDLAGISLRWPPWYAPTHTDKQALTTALKVAVGGGILSRETAVSVLAPLYDIEDVQAELTKILADQKAEDARVKSQAATVTANENVPE</sequence>
<dbReference type="RefSeq" id="WP_073211870.1">
    <property type="nucleotide sequence ID" value="NZ_BANC01000030.1"/>
</dbReference>
<protein>
    <submittedName>
        <fullName evidence="1">Phage portal protein</fullName>
    </submittedName>
</protein>
<evidence type="ECO:0000313" key="1">
    <source>
        <dbReference type="EMBL" id="GAN79787.1"/>
    </source>
</evidence>
<comment type="caution">
    <text evidence="1">The sequence shown here is derived from an EMBL/GenBank/DDBJ whole genome shotgun (WGS) entry which is preliminary data.</text>
</comment>
<dbReference type="InterPro" id="IPR021145">
    <property type="entry name" value="Portal_protein_SPP1_Gp6-like"/>
</dbReference>
<gene>
    <name evidence="1" type="ORF">Aam_030_020</name>
</gene>
<dbReference type="Proteomes" id="UP000032668">
    <property type="component" value="Unassembled WGS sequence"/>
</dbReference>
<reference evidence="1 2" key="1">
    <citation type="submission" date="2012-11" db="EMBL/GenBank/DDBJ databases">
        <title>Whole genome sequence of Acidocella aminolytica 101 = DSM 11237.</title>
        <authorList>
            <person name="Azuma Y."/>
            <person name="Higashiura N."/>
            <person name="Hirakawa H."/>
            <person name="Matsushita K."/>
        </authorList>
    </citation>
    <scope>NUCLEOTIDE SEQUENCE [LARGE SCALE GENOMIC DNA]</scope>
    <source>
        <strain evidence="2">101 / DSM 11237</strain>
    </source>
</reference>
<organism evidence="1 2">
    <name type="scientific">Acidocella aminolytica 101 = DSM 11237</name>
    <dbReference type="NCBI Taxonomy" id="1120923"/>
    <lineage>
        <taxon>Bacteria</taxon>
        <taxon>Pseudomonadati</taxon>
        <taxon>Pseudomonadota</taxon>
        <taxon>Alphaproteobacteria</taxon>
        <taxon>Acetobacterales</taxon>
        <taxon>Acidocellaceae</taxon>
        <taxon>Acidocella</taxon>
    </lineage>
</organism>
<dbReference type="OrthoDB" id="7240946at2"/>
<dbReference type="STRING" id="1120923.SAMN02746095_02945"/>
<dbReference type="Pfam" id="PF05133">
    <property type="entry name" value="SPP1_portal"/>
    <property type="match status" value="1"/>
</dbReference>
<dbReference type="EMBL" id="BANC01000030">
    <property type="protein sequence ID" value="GAN79787.1"/>
    <property type="molecule type" value="Genomic_DNA"/>
</dbReference>
<keyword evidence="2" id="KW-1185">Reference proteome</keyword>
<name>A0A0D6PDQ3_9PROT</name>
<accession>A0A0D6PDQ3</accession>
<dbReference type="AlphaFoldDB" id="A0A0D6PDQ3"/>